<proteinExistence type="predicted"/>
<reference evidence="1" key="1">
    <citation type="submission" date="2015-07" db="EMBL/GenBank/DDBJ databases">
        <title>MeaNS - Measles Nucleotide Surveillance Program.</title>
        <authorList>
            <person name="Tran T."/>
            <person name="Druce J."/>
        </authorList>
    </citation>
    <scope>NUCLEOTIDE SEQUENCE</scope>
    <source>
        <strain evidence="1">UCB-OBI-ISO-001</strain>
        <tissue evidence="1">Gonad</tissue>
    </source>
</reference>
<protein>
    <submittedName>
        <fullName evidence="1">Uncharacterized protein</fullName>
    </submittedName>
</protein>
<organism evidence="1">
    <name type="scientific">Octopus bimaculoides</name>
    <name type="common">California two-spotted octopus</name>
    <dbReference type="NCBI Taxonomy" id="37653"/>
    <lineage>
        <taxon>Eukaryota</taxon>
        <taxon>Metazoa</taxon>
        <taxon>Spiralia</taxon>
        <taxon>Lophotrochozoa</taxon>
        <taxon>Mollusca</taxon>
        <taxon>Cephalopoda</taxon>
        <taxon>Coleoidea</taxon>
        <taxon>Octopodiformes</taxon>
        <taxon>Octopoda</taxon>
        <taxon>Incirrata</taxon>
        <taxon>Octopodidae</taxon>
        <taxon>Octopus</taxon>
    </lineage>
</organism>
<sequence length="86" mass="9460">MGDCNILVCSMGDCNVLVCSMGDCNVLVCSTGDCNGFSESVRHGRAEVKIMIMIKMVVNMNQRTGFRALCLFNSQDRKLLRNSCSD</sequence>
<accession>A0A0L8GAB5</accession>
<evidence type="ECO:0000313" key="1">
    <source>
        <dbReference type="EMBL" id="KOF73495.1"/>
    </source>
</evidence>
<gene>
    <name evidence="1" type="ORF">OCBIM_22037847mg</name>
</gene>
<name>A0A0L8GAB5_OCTBM</name>
<dbReference type="EMBL" id="KQ423139">
    <property type="protein sequence ID" value="KOF73495.1"/>
    <property type="molecule type" value="Genomic_DNA"/>
</dbReference>
<dbReference type="AlphaFoldDB" id="A0A0L8GAB5"/>